<dbReference type="KEGG" id="alj:G8D99_13800"/>
<evidence type="ECO:0000313" key="3">
    <source>
        <dbReference type="EMBL" id="QIO09978.1"/>
    </source>
</evidence>
<dbReference type="EMBL" id="CP049916">
    <property type="protein sequence ID" value="QIO09978.1"/>
    <property type="molecule type" value="Genomic_DNA"/>
</dbReference>
<proteinExistence type="predicted"/>
<keyword evidence="4" id="KW-1185">Reference proteome</keyword>
<name>A0A6G8S7E8_9GAMM</name>
<reference evidence="3 4" key="1">
    <citation type="submission" date="2020-03" db="EMBL/GenBank/DDBJ databases">
        <authorList>
            <person name="Zhu W."/>
        </authorList>
    </citation>
    <scope>NUCLEOTIDE SEQUENCE [LARGE SCALE GENOMIC DNA]</scope>
    <source>
        <strain evidence="3 4">185</strain>
    </source>
</reference>
<dbReference type="Proteomes" id="UP000501939">
    <property type="component" value="Chromosome"/>
</dbReference>
<dbReference type="NCBIfam" id="TIGR02532">
    <property type="entry name" value="IV_pilin_GFxxxE"/>
    <property type="match status" value="1"/>
</dbReference>
<dbReference type="RefSeq" id="WP_166326861.1">
    <property type="nucleotide sequence ID" value="NZ_CP049916.1"/>
</dbReference>
<feature type="transmembrane region" description="Helical" evidence="1">
    <location>
        <begin position="6"/>
        <end position="29"/>
    </location>
</feature>
<gene>
    <name evidence="3" type="primary">pilV</name>
    <name evidence="3" type="ORF">G8D99_13800</name>
</gene>
<feature type="domain" description="Type IV pilin Tt1218-like" evidence="2">
    <location>
        <begin position="28"/>
        <end position="100"/>
    </location>
</feature>
<evidence type="ECO:0000256" key="1">
    <source>
        <dbReference type="SAM" id="Phobius"/>
    </source>
</evidence>
<sequence>MLDQRGVGLVEVLVALLLLAIAVLGYVALQYKALDATEEGASRVEAVSLARDLAERIRVNRTAFNTYKTQLADPQSQARSETDCDSAKCNQTAMADFDVAQVVTKAQALGMSMNIMKCPNNTNDLQCIYVAWGDTSATNGEGTGDCTHDNAYNNNSTCLIMEAY</sequence>
<evidence type="ECO:0000313" key="4">
    <source>
        <dbReference type="Proteomes" id="UP000501939"/>
    </source>
</evidence>
<keyword evidence="1" id="KW-0812">Transmembrane</keyword>
<organism evidence="3 4">
    <name type="scientific">Acinetobacter lanii</name>
    <dbReference type="NCBI Taxonomy" id="2715163"/>
    <lineage>
        <taxon>Bacteria</taxon>
        <taxon>Pseudomonadati</taxon>
        <taxon>Pseudomonadota</taxon>
        <taxon>Gammaproteobacteria</taxon>
        <taxon>Moraxellales</taxon>
        <taxon>Moraxellaceae</taxon>
        <taxon>Acinetobacter</taxon>
    </lineage>
</organism>
<dbReference type="AlphaFoldDB" id="A0A6G8S7E8"/>
<accession>A0A6G8S7E8</accession>
<keyword evidence="1" id="KW-1133">Transmembrane helix</keyword>
<evidence type="ECO:0000259" key="2">
    <source>
        <dbReference type="Pfam" id="PF22150"/>
    </source>
</evidence>
<dbReference type="InterPro" id="IPR012902">
    <property type="entry name" value="N_methyl_site"/>
</dbReference>
<dbReference type="Pfam" id="PF22150">
    <property type="entry name" value="Tt1218-like"/>
    <property type="match status" value="1"/>
</dbReference>
<keyword evidence="1" id="KW-0472">Membrane</keyword>
<dbReference type="InterPro" id="IPR054402">
    <property type="entry name" value="Tt1218-like_dom"/>
</dbReference>
<dbReference type="Pfam" id="PF07963">
    <property type="entry name" value="N_methyl"/>
    <property type="match status" value="1"/>
</dbReference>
<protein>
    <submittedName>
        <fullName evidence="3">Type IV pilus modification protein PilV</fullName>
    </submittedName>
</protein>
<dbReference type="InterPro" id="IPR013362">
    <property type="entry name" value="Pilus_4_PilV"/>
</dbReference>
<dbReference type="NCBIfam" id="TIGR02523">
    <property type="entry name" value="type_IV_pilV"/>
    <property type="match status" value="1"/>
</dbReference>